<dbReference type="GO" id="GO:0005886">
    <property type="term" value="C:plasma membrane"/>
    <property type="evidence" value="ECO:0007669"/>
    <property type="project" value="UniProtKB-SubCell"/>
</dbReference>
<keyword evidence="3 8" id="KW-0812">Transmembrane</keyword>
<keyword evidence="5 8" id="KW-1133">Transmembrane helix</keyword>
<feature type="domain" description="CBS" evidence="10">
    <location>
        <begin position="284"/>
        <end position="341"/>
    </location>
</feature>
<dbReference type="InterPro" id="IPR051676">
    <property type="entry name" value="UPF0053_domain"/>
</dbReference>
<evidence type="ECO:0000256" key="3">
    <source>
        <dbReference type="ARBA" id="ARBA00022692"/>
    </source>
</evidence>
<dbReference type="Proteomes" id="UP000680750">
    <property type="component" value="Chromosome"/>
</dbReference>
<evidence type="ECO:0000256" key="2">
    <source>
        <dbReference type="ARBA" id="ARBA00022475"/>
    </source>
</evidence>
<evidence type="ECO:0000256" key="9">
    <source>
        <dbReference type="SAM" id="Phobius"/>
    </source>
</evidence>
<evidence type="ECO:0000313" key="13">
    <source>
        <dbReference type="Proteomes" id="UP000680750"/>
    </source>
</evidence>
<dbReference type="PANTHER" id="PTHR43099:SF5">
    <property type="entry name" value="HLYC_CORC FAMILY TRANSPORTER"/>
    <property type="match status" value="1"/>
</dbReference>
<dbReference type="OrthoDB" id="110231at2"/>
<organism evidence="12 13">
    <name type="scientific">Actinocatenispora sera</name>
    <dbReference type="NCBI Taxonomy" id="390989"/>
    <lineage>
        <taxon>Bacteria</taxon>
        <taxon>Bacillati</taxon>
        <taxon>Actinomycetota</taxon>
        <taxon>Actinomycetes</taxon>
        <taxon>Micromonosporales</taxon>
        <taxon>Micromonosporaceae</taxon>
        <taxon>Actinocatenispora</taxon>
    </lineage>
</organism>
<dbReference type="InterPro" id="IPR046342">
    <property type="entry name" value="CBS_dom_sf"/>
</dbReference>
<protein>
    <submittedName>
        <fullName evidence="12">Membrane protein</fullName>
    </submittedName>
</protein>
<proteinExistence type="predicted"/>
<dbReference type="RefSeq" id="WP_030449226.1">
    <property type="nucleotide sequence ID" value="NZ_AP023354.1"/>
</dbReference>
<evidence type="ECO:0000259" key="10">
    <source>
        <dbReference type="PROSITE" id="PS51371"/>
    </source>
</evidence>
<dbReference type="KEGG" id="aser:Asera_09690"/>
<feature type="transmembrane region" description="Helical" evidence="9">
    <location>
        <begin position="56"/>
        <end position="76"/>
    </location>
</feature>
<keyword evidence="7" id="KW-0129">CBS domain</keyword>
<dbReference type="InterPro" id="IPR002550">
    <property type="entry name" value="CNNM"/>
</dbReference>
<evidence type="ECO:0000256" key="5">
    <source>
        <dbReference type="ARBA" id="ARBA00022989"/>
    </source>
</evidence>
<evidence type="ECO:0000256" key="8">
    <source>
        <dbReference type="PROSITE-ProRule" id="PRU01193"/>
    </source>
</evidence>
<reference evidence="12" key="1">
    <citation type="submission" date="2020-08" db="EMBL/GenBank/DDBJ databases">
        <title>Whole genome shotgun sequence of Actinocatenispora sera NBRC 101916.</title>
        <authorList>
            <person name="Komaki H."/>
            <person name="Tamura T."/>
        </authorList>
    </citation>
    <scope>NUCLEOTIDE SEQUENCE</scope>
    <source>
        <strain evidence="12">NBRC 101916</strain>
    </source>
</reference>
<dbReference type="PROSITE" id="PS51371">
    <property type="entry name" value="CBS"/>
    <property type="match status" value="1"/>
</dbReference>
<keyword evidence="2" id="KW-1003">Cell membrane</keyword>
<dbReference type="PANTHER" id="PTHR43099">
    <property type="entry name" value="UPF0053 PROTEIN YRKA"/>
    <property type="match status" value="1"/>
</dbReference>
<sequence>MNVGALIVTVVLLAGNAFFVAGEFAIIASRRTQIEAEAGRSRRGRWTLSAMSQLPLMVAGTQLGVTICSLGLGAAAEPAIAHLLRIPFEAAHVPDEVLHPVSFVLALAIVTYLHTVLGEMVPKNLTLVGPERAVLWLAPPLLGFCTVTRPLLTAVQWLARLVLKLFRIEPPDEAKSVFNADEFAGLVSESRTEGLLAEPEHARLAGALALGRLTAADALLPWMDVVAVPDDISPAALELTANRTHRSRFPVVARSSRRVLGFIHVKDVLEVTGPARRKPLPASAIRPLPVVAPNRTLADLLLSMRRGRHHIALVGTEGAPIGIVTLDDVLSAVVGTPAPAEPRPR</sequence>
<dbReference type="SUPFAM" id="SSF54631">
    <property type="entry name" value="CBS-domain pair"/>
    <property type="match status" value="1"/>
</dbReference>
<dbReference type="AlphaFoldDB" id="A0A810KX81"/>
<dbReference type="InterPro" id="IPR044751">
    <property type="entry name" value="Ion_transp-like_CBS"/>
</dbReference>
<dbReference type="Pfam" id="PF00571">
    <property type="entry name" value="CBS"/>
    <property type="match status" value="2"/>
</dbReference>
<evidence type="ECO:0000256" key="4">
    <source>
        <dbReference type="ARBA" id="ARBA00022737"/>
    </source>
</evidence>
<accession>A0A810KX81</accession>
<feature type="domain" description="CNNM transmembrane" evidence="11">
    <location>
        <begin position="1"/>
        <end position="200"/>
    </location>
</feature>
<keyword evidence="13" id="KW-1185">Reference proteome</keyword>
<name>A0A810KX81_9ACTN</name>
<dbReference type="Gene3D" id="3.10.580.10">
    <property type="entry name" value="CBS-domain"/>
    <property type="match status" value="1"/>
</dbReference>
<dbReference type="InterPro" id="IPR000644">
    <property type="entry name" value="CBS_dom"/>
</dbReference>
<evidence type="ECO:0000256" key="7">
    <source>
        <dbReference type="PROSITE-ProRule" id="PRU00703"/>
    </source>
</evidence>
<dbReference type="CDD" id="cd04590">
    <property type="entry name" value="CBS_pair_CorC_HlyC_assoc"/>
    <property type="match status" value="1"/>
</dbReference>
<evidence type="ECO:0000313" key="12">
    <source>
        <dbReference type="EMBL" id="BCJ26861.1"/>
    </source>
</evidence>
<evidence type="ECO:0000259" key="11">
    <source>
        <dbReference type="PROSITE" id="PS51846"/>
    </source>
</evidence>
<evidence type="ECO:0000256" key="1">
    <source>
        <dbReference type="ARBA" id="ARBA00004651"/>
    </source>
</evidence>
<evidence type="ECO:0000256" key="6">
    <source>
        <dbReference type="ARBA" id="ARBA00023136"/>
    </source>
</evidence>
<dbReference type="EMBL" id="AP023354">
    <property type="protein sequence ID" value="BCJ26861.1"/>
    <property type="molecule type" value="Genomic_DNA"/>
</dbReference>
<comment type="subcellular location">
    <subcellularLocation>
        <location evidence="1">Cell membrane</location>
        <topology evidence="1">Multi-pass membrane protein</topology>
    </subcellularLocation>
</comment>
<keyword evidence="4" id="KW-0677">Repeat</keyword>
<dbReference type="SMART" id="SM00116">
    <property type="entry name" value="CBS"/>
    <property type="match status" value="2"/>
</dbReference>
<feature type="transmembrane region" description="Helical" evidence="9">
    <location>
        <begin position="97"/>
        <end position="117"/>
    </location>
</feature>
<dbReference type="Pfam" id="PF01595">
    <property type="entry name" value="CNNM"/>
    <property type="match status" value="1"/>
</dbReference>
<dbReference type="PROSITE" id="PS51846">
    <property type="entry name" value="CNNM"/>
    <property type="match status" value="1"/>
</dbReference>
<gene>
    <name evidence="12" type="ORF">Asera_09690</name>
</gene>
<keyword evidence="6 8" id="KW-0472">Membrane</keyword>